<dbReference type="AlphaFoldDB" id="A0A3S4H2A4"/>
<evidence type="ECO:0000256" key="2">
    <source>
        <dbReference type="ARBA" id="ARBA00005096"/>
    </source>
</evidence>
<evidence type="ECO:0000256" key="7">
    <source>
        <dbReference type="ARBA" id="ARBA00023014"/>
    </source>
</evidence>
<keyword evidence="3" id="KW-0349">Heme</keyword>
<feature type="domain" description="FAD/NAD(P)-binding" evidence="8">
    <location>
        <begin position="3"/>
        <end position="83"/>
    </location>
</feature>
<dbReference type="SUPFAM" id="SSF51905">
    <property type="entry name" value="FAD/NAD(P)-binding domain"/>
    <property type="match status" value="1"/>
</dbReference>
<evidence type="ECO:0000313" key="9">
    <source>
        <dbReference type="EMBL" id="VEA67843.1"/>
    </source>
</evidence>
<keyword evidence="6" id="KW-0408">Iron</keyword>
<dbReference type="InterPro" id="IPR023753">
    <property type="entry name" value="FAD/NAD-binding_dom"/>
</dbReference>
<dbReference type="Pfam" id="PF07992">
    <property type="entry name" value="Pyr_redox_2"/>
    <property type="match status" value="1"/>
</dbReference>
<keyword evidence="5 9" id="KW-0560">Oxidoreductase</keyword>
<sequence>MHTGKETRAIEDGLLHRHSMHFADGERLESDLILFSAGIRPRDQLARESGLTLGDRGGIVIDDQCRTSDAAIFAIGECALWNGQIFGLVAPGYQMARTLAETLAGGEARFGGADMSTKLKLLGVEVASIGDAHGRSAAARATVGLTGRRRFTKSWWSPPTVKNCWGRCWWATALNTARCCRRC</sequence>
<dbReference type="GO" id="GO:0046872">
    <property type="term" value="F:metal ion binding"/>
    <property type="evidence" value="ECO:0007669"/>
    <property type="project" value="UniProtKB-KW"/>
</dbReference>
<dbReference type="GO" id="GO:0051536">
    <property type="term" value="F:iron-sulfur cluster binding"/>
    <property type="evidence" value="ECO:0007669"/>
    <property type="project" value="UniProtKB-KW"/>
</dbReference>
<dbReference type="GO" id="GO:0015044">
    <property type="term" value="F:rubredoxin-NAD+ reductase activity"/>
    <property type="evidence" value="ECO:0007669"/>
    <property type="project" value="UniProtKB-EC"/>
</dbReference>
<dbReference type="InterPro" id="IPR036188">
    <property type="entry name" value="FAD/NAD-bd_sf"/>
</dbReference>
<evidence type="ECO:0000259" key="8">
    <source>
        <dbReference type="Pfam" id="PF07992"/>
    </source>
</evidence>
<name>A0A3S4H2A4_SERRU</name>
<evidence type="ECO:0000256" key="6">
    <source>
        <dbReference type="ARBA" id="ARBA00023004"/>
    </source>
</evidence>
<evidence type="ECO:0000313" key="10">
    <source>
        <dbReference type="Proteomes" id="UP000271603"/>
    </source>
</evidence>
<accession>A0A3S4H2A4</accession>
<dbReference type="PANTHER" id="PTHR43809:SF1">
    <property type="entry name" value="NITRITE REDUCTASE (NADH) LARGE SUBUNIT"/>
    <property type="match status" value="1"/>
</dbReference>
<keyword evidence="4" id="KW-0479">Metal-binding</keyword>
<evidence type="ECO:0000256" key="5">
    <source>
        <dbReference type="ARBA" id="ARBA00023002"/>
    </source>
</evidence>
<protein>
    <submittedName>
        <fullName evidence="9">Rubredoxin-NAD(+) reductase</fullName>
        <ecNumber evidence="9">1.18.1.1</ecNumber>
    </submittedName>
</protein>
<comment type="pathway">
    <text evidence="2">Nitrogen metabolism; nitrate reduction (assimilation).</text>
</comment>
<dbReference type="Gene3D" id="3.50.50.60">
    <property type="entry name" value="FAD/NAD(P)-binding domain"/>
    <property type="match status" value="1"/>
</dbReference>
<reference evidence="9 10" key="1">
    <citation type="submission" date="2018-12" db="EMBL/GenBank/DDBJ databases">
        <authorList>
            <consortium name="Pathogen Informatics"/>
        </authorList>
    </citation>
    <scope>NUCLEOTIDE SEQUENCE [LARGE SCALE GENOMIC DNA]</scope>
    <source>
        <strain evidence="9 10">NCTC9419</strain>
    </source>
</reference>
<keyword evidence="7" id="KW-0411">Iron-sulfur</keyword>
<proteinExistence type="predicted"/>
<evidence type="ECO:0000256" key="4">
    <source>
        <dbReference type="ARBA" id="ARBA00022723"/>
    </source>
</evidence>
<organism evidence="9 10">
    <name type="scientific">Serratia rubidaea</name>
    <name type="common">Serratia marinorubra</name>
    <dbReference type="NCBI Taxonomy" id="61652"/>
    <lineage>
        <taxon>Bacteria</taxon>
        <taxon>Pseudomonadati</taxon>
        <taxon>Pseudomonadota</taxon>
        <taxon>Gammaproteobacteria</taxon>
        <taxon>Enterobacterales</taxon>
        <taxon>Yersiniaceae</taxon>
        <taxon>Serratia</taxon>
    </lineage>
</organism>
<dbReference type="Proteomes" id="UP000271603">
    <property type="component" value="Chromosome"/>
</dbReference>
<comment type="cofactor">
    <cofactor evidence="1">
        <name>siroheme</name>
        <dbReference type="ChEBI" id="CHEBI:60052"/>
    </cofactor>
</comment>
<gene>
    <name evidence="9" type="primary">rubB_1</name>
    <name evidence="9" type="ORF">NCTC9419_00041</name>
</gene>
<dbReference type="PANTHER" id="PTHR43809">
    <property type="entry name" value="NITRITE REDUCTASE (NADH) LARGE SUBUNIT"/>
    <property type="match status" value="1"/>
</dbReference>
<evidence type="ECO:0000256" key="3">
    <source>
        <dbReference type="ARBA" id="ARBA00022617"/>
    </source>
</evidence>
<dbReference type="EC" id="1.18.1.1" evidence="9"/>
<dbReference type="EMBL" id="LR134155">
    <property type="protein sequence ID" value="VEA67843.1"/>
    <property type="molecule type" value="Genomic_DNA"/>
</dbReference>
<dbReference type="InterPro" id="IPR052034">
    <property type="entry name" value="NasD-like"/>
</dbReference>
<evidence type="ECO:0000256" key="1">
    <source>
        <dbReference type="ARBA" id="ARBA00001929"/>
    </source>
</evidence>